<dbReference type="Proteomes" id="UP000552709">
    <property type="component" value="Unassembled WGS sequence"/>
</dbReference>
<evidence type="ECO:0000313" key="2">
    <source>
        <dbReference type="Proteomes" id="UP000552709"/>
    </source>
</evidence>
<dbReference type="AlphaFoldDB" id="A0A7W8JSY5"/>
<comment type="caution">
    <text evidence="1">The sequence shown here is derived from an EMBL/GenBank/DDBJ whole genome shotgun (WGS) entry which is preliminary data.</text>
</comment>
<organism evidence="1 2">
    <name type="scientific">Deinococcus humi</name>
    <dbReference type="NCBI Taxonomy" id="662880"/>
    <lineage>
        <taxon>Bacteria</taxon>
        <taxon>Thermotogati</taxon>
        <taxon>Deinococcota</taxon>
        <taxon>Deinococci</taxon>
        <taxon>Deinococcales</taxon>
        <taxon>Deinococcaceae</taxon>
        <taxon>Deinococcus</taxon>
    </lineage>
</organism>
<accession>A0A7W8JSY5</accession>
<dbReference type="EMBL" id="JACHFL010000001">
    <property type="protein sequence ID" value="MBB5361226.1"/>
    <property type="molecule type" value="Genomic_DNA"/>
</dbReference>
<gene>
    <name evidence="1" type="ORF">HNQ08_000297</name>
</gene>
<evidence type="ECO:0000313" key="1">
    <source>
        <dbReference type="EMBL" id="MBB5361226.1"/>
    </source>
</evidence>
<name>A0A7W8JSY5_9DEIO</name>
<protein>
    <submittedName>
        <fullName evidence="1">Uncharacterized protein</fullName>
    </submittedName>
</protein>
<sequence length="185" mass="21991">MPEHHKTRASRQKAEHFFLKYARLPLGERSLARLRAELQKEKISVSLRTLERYSELYKWTEQLRQLSVKDQAKDQAAATRWVEKIRSRRREYYYNRELHPQEWAAEQLIAAVDKICPHCTYNLLGEQDQLRLCQQCTDQIRPLIRALQQGVPAAAVLKQQFEQELLAERREGFRLEDYLEPSEPS</sequence>
<keyword evidence="2" id="KW-1185">Reference proteome</keyword>
<dbReference type="RefSeq" id="WP_184127321.1">
    <property type="nucleotide sequence ID" value="NZ_JACHFL010000001.1"/>
</dbReference>
<reference evidence="1 2" key="1">
    <citation type="submission" date="2020-08" db="EMBL/GenBank/DDBJ databases">
        <title>Genomic Encyclopedia of Type Strains, Phase IV (KMG-IV): sequencing the most valuable type-strain genomes for metagenomic binning, comparative biology and taxonomic classification.</title>
        <authorList>
            <person name="Goeker M."/>
        </authorList>
    </citation>
    <scope>NUCLEOTIDE SEQUENCE [LARGE SCALE GENOMIC DNA]</scope>
    <source>
        <strain evidence="1 2">DSM 27939</strain>
    </source>
</reference>
<proteinExistence type="predicted"/>